<dbReference type="eggNOG" id="arCOG02716">
    <property type="taxonomic scope" value="Archaea"/>
</dbReference>
<accession>A0A0A7GFV8</accession>
<dbReference type="Proteomes" id="UP000030624">
    <property type="component" value="Chromosome"/>
</dbReference>
<dbReference type="RefSeq" id="WP_052400209.1">
    <property type="nucleotide sequence ID" value="NZ_CP009552.1"/>
</dbReference>
<sequence>MEIEKLKHLLQHWIEHNNEHVSKYLEWAEKIEDEYPDVSRKIKESIEFFENGNLKLKEAFELIK</sequence>
<proteinExistence type="predicted"/>
<dbReference type="KEGG" id="gac:GACE_0761"/>
<name>A0A0A7GFV8_GEOAI</name>
<dbReference type="AlphaFoldDB" id="A0A0A7GFV8"/>
<gene>
    <name evidence="2" type="ORF">GACE_0761</name>
</gene>
<feature type="domain" description="DUF8180" evidence="1">
    <location>
        <begin position="6"/>
        <end position="62"/>
    </location>
</feature>
<dbReference type="Pfam" id="PF26551">
    <property type="entry name" value="DUF8180"/>
    <property type="match status" value="1"/>
</dbReference>
<dbReference type="EMBL" id="CP009552">
    <property type="protein sequence ID" value="AIY89811.1"/>
    <property type="molecule type" value="Genomic_DNA"/>
</dbReference>
<dbReference type="InterPro" id="IPR058493">
    <property type="entry name" value="DUF8180"/>
</dbReference>
<dbReference type="GeneID" id="24797358"/>
<dbReference type="STRING" id="565033.GACE_0761"/>
<dbReference type="HOGENOM" id="CLU_194241_1_1_2"/>
<reference evidence="2 3" key="1">
    <citation type="journal article" date="2015" name="Appl. Environ. Microbiol.">
        <title>The Geoglobus acetivorans genome: Fe(III) reduction, acetate utilization, autotrophic growth, and degradation of aromatic compounds in a hyperthermophilic archaeon.</title>
        <authorList>
            <person name="Mardanov A.V."/>
            <person name="Slododkina G.B."/>
            <person name="Slobodkin A.I."/>
            <person name="Beletsky A.V."/>
            <person name="Gavrilov S.N."/>
            <person name="Kublanov I.V."/>
            <person name="Bonch-Osmolovskaya E.A."/>
            <person name="Skryabin K.G."/>
            <person name="Ravin N.V."/>
        </authorList>
    </citation>
    <scope>NUCLEOTIDE SEQUENCE [LARGE SCALE GENOMIC DNA]</scope>
    <source>
        <strain evidence="2 3">SBH6</strain>
    </source>
</reference>
<protein>
    <recommendedName>
        <fullName evidence="1">DUF8180 domain-containing protein</fullName>
    </recommendedName>
</protein>
<evidence type="ECO:0000313" key="2">
    <source>
        <dbReference type="EMBL" id="AIY89811.1"/>
    </source>
</evidence>
<organism evidence="2 3">
    <name type="scientific">Geoglobus acetivorans</name>
    <dbReference type="NCBI Taxonomy" id="565033"/>
    <lineage>
        <taxon>Archaea</taxon>
        <taxon>Methanobacteriati</taxon>
        <taxon>Methanobacteriota</taxon>
        <taxon>Archaeoglobi</taxon>
        <taxon>Archaeoglobales</taxon>
        <taxon>Archaeoglobaceae</taxon>
        <taxon>Geoglobus</taxon>
    </lineage>
</organism>
<evidence type="ECO:0000313" key="3">
    <source>
        <dbReference type="Proteomes" id="UP000030624"/>
    </source>
</evidence>
<evidence type="ECO:0000259" key="1">
    <source>
        <dbReference type="Pfam" id="PF26551"/>
    </source>
</evidence>